<dbReference type="RefSeq" id="WP_038464686.1">
    <property type="nucleotide sequence ID" value="NZ_CP008941.1"/>
</dbReference>
<dbReference type="EMBL" id="CP008941">
    <property type="protein sequence ID" value="AIK96351.1"/>
    <property type="molecule type" value="Genomic_DNA"/>
</dbReference>
<feature type="signal peptide" evidence="1">
    <location>
        <begin position="1"/>
        <end position="22"/>
    </location>
</feature>
<evidence type="ECO:0000313" key="2">
    <source>
        <dbReference type="EMBL" id="AIK96351.1"/>
    </source>
</evidence>
<name>A0A077AVC5_9PROT</name>
<proteinExistence type="predicted"/>
<evidence type="ECO:0000313" key="3">
    <source>
        <dbReference type="Proteomes" id="UP000028926"/>
    </source>
</evidence>
<dbReference type="OrthoDB" id="8480542at2"/>
<dbReference type="KEGG" id="paca:ID47_05790"/>
<accession>A0A077AVC5</accession>
<sequence>MMKLKLHYLILGILISTNSVLASTIHVTNHNKKPINIKIVAKEDKNAVTKMEIPAQQESTFTVDSEHLNGKSIYSIKGDTNPFTMGGKCEDLNVEKNYNVTFKNDKVGTSCVAELIK</sequence>
<feature type="chain" id="PRO_5001717060" description="EfeO-type cupredoxin-like domain-containing protein" evidence="1">
    <location>
        <begin position="23"/>
        <end position="117"/>
    </location>
</feature>
<keyword evidence="1" id="KW-0732">Signal</keyword>
<reference evidence="2 3" key="1">
    <citation type="submission" date="2014-07" db="EMBL/GenBank/DDBJ databases">
        <title>Comparative genomic insights into amoeba endosymbionts belonging to the families of Holosporaceae and Candidatus Midichloriaceae within Rickettsiales.</title>
        <authorList>
            <person name="Wang Z."/>
            <person name="Wu M."/>
        </authorList>
    </citation>
    <scope>NUCLEOTIDE SEQUENCE [LARGE SCALE GENOMIC DNA]</scope>
    <source>
        <strain evidence="2">PRA3</strain>
    </source>
</reference>
<dbReference type="eggNOG" id="ENOG50300SY">
    <property type="taxonomic scope" value="Bacteria"/>
</dbReference>
<keyword evidence="3" id="KW-1185">Reference proteome</keyword>
<dbReference type="Proteomes" id="UP000028926">
    <property type="component" value="Chromosome"/>
</dbReference>
<gene>
    <name evidence="2" type="ORF">ID47_05790</name>
</gene>
<dbReference type="HOGENOM" id="CLU_2080502_0_0_5"/>
<evidence type="ECO:0008006" key="4">
    <source>
        <dbReference type="Google" id="ProtNLM"/>
    </source>
</evidence>
<evidence type="ECO:0000256" key="1">
    <source>
        <dbReference type="SAM" id="SignalP"/>
    </source>
</evidence>
<organism evidence="2 3">
    <name type="scientific">Candidatus Odyssella acanthamoebae</name>
    <dbReference type="NCBI Taxonomy" id="91604"/>
    <lineage>
        <taxon>Bacteria</taxon>
        <taxon>Pseudomonadati</taxon>
        <taxon>Pseudomonadota</taxon>
        <taxon>Alphaproteobacteria</taxon>
        <taxon>Holosporales</taxon>
        <taxon>Candidatus Paracaedibacteraceae</taxon>
        <taxon>Candidatus Odyssella</taxon>
    </lineage>
</organism>
<dbReference type="AlphaFoldDB" id="A0A077AVC5"/>
<protein>
    <recommendedName>
        <fullName evidence="4">EfeO-type cupredoxin-like domain-containing protein</fullName>
    </recommendedName>
</protein>